<name>A0A6C0KE22_9ZZZZ</name>
<feature type="compositionally biased region" description="Basic and acidic residues" evidence="1">
    <location>
        <begin position="182"/>
        <end position="196"/>
    </location>
</feature>
<accession>A0A6C0KE22</accession>
<organism evidence="2">
    <name type="scientific">viral metagenome</name>
    <dbReference type="NCBI Taxonomy" id="1070528"/>
    <lineage>
        <taxon>unclassified sequences</taxon>
        <taxon>metagenomes</taxon>
        <taxon>organismal metagenomes</taxon>
    </lineage>
</organism>
<feature type="region of interest" description="Disordered" evidence="1">
    <location>
        <begin position="168"/>
        <end position="226"/>
    </location>
</feature>
<protein>
    <recommendedName>
        <fullName evidence="3">Thioredoxin domain-containing protein</fullName>
    </recommendedName>
</protein>
<reference evidence="2" key="1">
    <citation type="journal article" date="2020" name="Nature">
        <title>Giant virus diversity and host interactions through global metagenomics.</title>
        <authorList>
            <person name="Schulz F."/>
            <person name="Roux S."/>
            <person name="Paez-Espino D."/>
            <person name="Jungbluth S."/>
            <person name="Walsh D.A."/>
            <person name="Denef V.J."/>
            <person name="McMahon K.D."/>
            <person name="Konstantinidis K.T."/>
            <person name="Eloe-Fadrosh E.A."/>
            <person name="Kyrpides N.C."/>
            <person name="Woyke T."/>
        </authorList>
    </citation>
    <scope>NUCLEOTIDE SEQUENCE</scope>
    <source>
        <strain evidence="2">GVMAG-S-3300010158-109</strain>
    </source>
</reference>
<proteinExistence type="predicted"/>
<evidence type="ECO:0008006" key="3">
    <source>
        <dbReference type="Google" id="ProtNLM"/>
    </source>
</evidence>
<dbReference type="AlphaFoldDB" id="A0A6C0KE22"/>
<evidence type="ECO:0000313" key="2">
    <source>
        <dbReference type="EMBL" id="QHU15899.1"/>
    </source>
</evidence>
<sequence length="226" mass="25773">MFANLDDAHITVVMYSKFSKVCTSFLEILEKVPTFKHTLLCVDNDETRKRVISNLKLNVTEVPCIFRVYERTGYVESFEGERAFTILNTHYNHYIEKMEKEQLLRSQIPQTTHIPQTQIPQTQQTPLPQMQQTQPLRVSDDMFEIASQPPPNTSTTSTPIEFEPINTYMHIPPSQSNAVPDRTTDRASDRSSDRAVKSGGNIVSRAMQMQKERESDAPSTKGPHSV</sequence>
<dbReference type="EMBL" id="MN740869">
    <property type="protein sequence ID" value="QHU15899.1"/>
    <property type="molecule type" value="Genomic_DNA"/>
</dbReference>
<evidence type="ECO:0000256" key="1">
    <source>
        <dbReference type="SAM" id="MobiDB-lite"/>
    </source>
</evidence>